<keyword evidence="1" id="KW-0812">Transmembrane</keyword>
<evidence type="ECO:0000313" key="3">
    <source>
        <dbReference type="EMBL" id="ACB43101.1"/>
    </source>
</evidence>
<protein>
    <submittedName>
        <fullName evidence="3">Conserved hypothetical membrane protein</fullName>
    </submittedName>
    <submittedName>
        <fullName evidence="2">Glutathione S-transferase</fullName>
    </submittedName>
</protein>
<reference evidence="3" key="2">
    <citation type="submission" date="2007-08" db="EMBL/GenBank/DDBJ databases">
        <authorList>
            <person name="Gloeckner G."/>
            <person name="Nowack E."/>
            <person name="Melkonian M."/>
        </authorList>
    </citation>
    <scope>NUCLEOTIDE SEQUENCE</scope>
</reference>
<dbReference type="InterPro" id="IPR019275">
    <property type="entry name" value="DUF2301"/>
</dbReference>
<sequence length="206" mass="23050">MTNSVFEGIYGTFTIDSMDRREVLGYRLALSGVGISLLCLLLQWAYLGGSDVWPWFLSLSICLGLALRWIHIYLRSLHRTLQLFWLIGVISLLVISIRIGINQLLPLFIQEPLYMLSVAPLFASLVGVGFKEFFCFRRIEAVGLTLLIPIALLGQLSGLINLSLSFILFITAALCILVLSVRKFSTDIAADVGDKSVFTYVENQRK</sequence>
<feature type="transmembrane region" description="Helical" evidence="1">
    <location>
        <begin position="139"/>
        <end position="156"/>
    </location>
</feature>
<reference evidence="2" key="1">
    <citation type="submission" date="2006-06" db="EMBL/GenBank/DDBJ databases">
        <title>Minimal plastid genome evolution in the Paulinella endosymbiont.</title>
        <authorList>
            <person name="Yoon H.S."/>
            <person name="Reyes-Prieto A."/>
            <person name="Bhattacharya D."/>
        </authorList>
    </citation>
    <scope>NUCLEOTIDE SEQUENCE</scope>
</reference>
<reference evidence="3" key="3">
    <citation type="journal article" date="2008" name="Curr. Biol.">
        <title>Chromatophore genome sequence of Paulinella sheds light on acquisition of photosynthesis by eukaryotes.</title>
        <authorList>
            <person name="Nowack E.C.M."/>
            <person name="Melkonian M."/>
            <person name="Gloeckner G."/>
        </authorList>
    </citation>
    <scope>NUCLEOTIDE SEQUENCE [LARGE SCALE GENOMIC DNA]</scope>
</reference>
<feature type="transmembrane region" description="Helical" evidence="1">
    <location>
        <begin position="52"/>
        <end position="71"/>
    </location>
</feature>
<evidence type="ECO:0000256" key="1">
    <source>
        <dbReference type="SAM" id="Phobius"/>
    </source>
</evidence>
<dbReference type="GeneID" id="6481997"/>
<accession>A1XYT8</accession>
<evidence type="ECO:0000313" key="2">
    <source>
        <dbReference type="EMBL" id="ABH09258.1"/>
    </source>
</evidence>
<dbReference type="EMBL" id="CP000815">
    <property type="protein sequence ID" value="ACB43101.1"/>
    <property type="molecule type" value="Genomic_DNA"/>
</dbReference>
<keyword evidence="1" id="KW-0472">Membrane</keyword>
<dbReference type="Pfam" id="PF10063">
    <property type="entry name" value="DUF2301"/>
    <property type="match status" value="1"/>
</dbReference>
<dbReference type="GO" id="GO:0016740">
    <property type="term" value="F:transferase activity"/>
    <property type="evidence" value="ECO:0007669"/>
    <property type="project" value="UniProtKB-KW"/>
</dbReference>
<dbReference type="EMBL" id="DQ789029">
    <property type="protein sequence ID" value="ABH09258.1"/>
    <property type="molecule type" value="Genomic_DNA"/>
</dbReference>
<keyword evidence="1" id="KW-1133">Transmembrane helix</keyword>
<dbReference type="PANTHER" id="PTHR36716">
    <property type="entry name" value="F3H9.20 PROTEIN"/>
    <property type="match status" value="1"/>
</dbReference>
<feature type="transmembrane region" description="Helical" evidence="1">
    <location>
        <begin position="162"/>
        <end position="181"/>
    </location>
</feature>
<keyword evidence="2" id="KW-0934">Plastid</keyword>
<dbReference type="RefSeq" id="YP_002049311.1">
    <property type="nucleotide sequence ID" value="NC_011087.1"/>
</dbReference>
<feature type="transmembrane region" description="Helical" evidence="1">
    <location>
        <begin position="28"/>
        <end position="46"/>
    </location>
</feature>
<keyword evidence="2" id="KW-0808">Transferase</keyword>
<geneLocation type="plastid" evidence="2"/>
<name>A1XYT8_PAUCH</name>
<feature type="transmembrane region" description="Helical" evidence="1">
    <location>
        <begin position="83"/>
        <end position="101"/>
    </location>
</feature>
<gene>
    <name evidence="2" type="primary">gstC</name>
    <name evidence="3" type="ordered locus">PCC_0683</name>
</gene>
<dbReference type="PANTHER" id="PTHR36716:SF2">
    <property type="entry name" value="F3H9.20 PROTEIN"/>
    <property type="match status" value="1"/>
</dbReference>
<feature type="transmembrane region" description="Helical" evidence="1">
    <location>
        <begin position="113"/>
        <end position="130"/>
    </location>
</feature>
<proteinExistence type="predicted"/>
<dbReference type="AlphaFoldDB" id="A1XYT8"/>
<organism evidence="2">
    <name type="scientific">Paulinella chromatophora</name>
    <dbReference type="NCBI Taxonomy" id="39717"/>
    <lineage>
        <taxon>Eukaryota</taxon>
        <taxon>Sar</taxon>
        <taxon>Rhizaria</taxon>
        <taxon>Cercozoa</taxon>
        <taxon>Imbricatea</taxon>
        <taxon>Silicofilosea</taxon>
        <taxon>Euglyphida</taxon>
        <taxon>Paulinellidae</taxon>
        <taxon>Paulinella</taxon>
    </lineage>
</organism>